<organism evidence="2">
    <name type="scientific">Octactis speculum</name>
    <dbReference type="NCBI Taxonomy" id="3111310"/>
    <lineage>
        <taxon>Eukaryota</taxon>
        <taxon>Sar</taxon>
        <taxon>Stramenopiles</taxon>
        <taxon>Ochrophyta</taxon>
        <taxon>Dictyochophyceae</taxon>
        <taxon>Dictyochales</taxon>
        <taxon>Dictyochaceae</taxon>
        <taxon>Octactis</taxon>
    </lineage>
</organism>
<reference evidence="2" key="1">
    <citation type="submission" date="2021-01" db="EMBL/GenBank/DDBJ databases">
        <authorList>
            <person name="Corre E."/>
            <person name="Pelletier E."/>
            <person name="Niang G."/>
            <person name="Scheremetjew M."/>
            <person name="Finn R."/>
            <person name="Kale V."/>
            <person name="Holt S."/>
            <person name="Cochrane G."/>
            <person name="Meng A."/>
            <person name="Brown T."/>
            <person name="Cohen L."/>
        </authorList>
    </citation>
    <scope>NUCLEOTIDE SEQUENCE</scope>
    <source>
        <strain evidence="2">CCMP1381</strain>
    </source>
</reference>
<sequence length="325" mass="35798">MHRPQDEEAPRAKEALRELRKYLPTDVVGSAASIVALQNRGLSKLLAKRINSKRALTLVRMHPDDIAKIHIADLRGKYSLYGLETMELRAIYANAPSEFQNDGSGEKAAWRAELIEKVQKLQKETSNSRMNRAYQGSEARFDCDTEPARANVTKTTAFAKTVVPERRQSEASPLQKRKPQRRATAPAISPGHLASINESISNATSKGILAPAGLLDALNNLDLNSPAKTTRVPKGLFSELVKKNTADNERAPKDLLAELATKNTSDNDRAPKGLFAELAQKNTTANDAPTITLRSKRGNKENMRESRNAIQAELGGVLGRWNESR</sequence>
<dbReference type="EMBL" id="HBGS01041172">
    <property type="protein sequence ID" value="CAD9450762.1"/>
    <property type="molecule type" value="Transcribed_RNA"/>
</dbReference>
<evidence type="ECO:0000313" key="2">
    <source>
        <dbReference type="EMBL" id="CAD9450762.1"/>
    </source>
</evidence>
<name>A0A7S2DCZ3_9STRA</name>
<proteinExistence type="predicted"/>
<feature type="region of interest" description="Disordered" evidence="1">
    <location>
        <begin position="163"/>
        <end position="190"/>
    </location>
</feature>
<protein>
    <submittedName>
        <fullName evidence="2">Uncharacterized protein</fullName>
    </submittedName>
</protein>
<accession>A0A7S2DCZ3</accession>
<feature type="region of interest" description="Disordered" evidence="1">
    <location>
        <begin position="286"/>
        <end position="305"/>
    </location>
</feature>
<gene>
    <name evidence="2" type="ORF">DSPE1174_LOCUS21198</name>
</gene>
<evidence type="ECO:0000256" key="1">
    <source>
        <dbReference type="SAM" id="MobiDB-lite"/>
    </source>
</evidence>
<dbReference type="AlphaFoldDB" id="A0A7S2DCZ3"/>